<dbReference type="SUPFAM" id="SSF50118">
    <property type="entry name" value="Cell growth inhibitor/plasmid maintenance toxic component"/>
    <property type="match status" value="1"/>
</dbReference>
<comment type="caution">
    <text evidence="9">The sequence shown here is derived from an EMBL/GenBank/DDBJ whole genome shotgun (WGS) entry which is preliminary data.</text>
</comment>
<reference evidence="9 10" key="1">
    <citation type="submission" date="2020-11" db="EMBL/GenBank/DDBJ databases">
        <title>Draft Genome of Enterobacter sp. strain EMC7.</title>
        <authorList>
            <person name="Barman P."/>
            <person name="Sinha S."/>
            <person name="Sen S."/>
            <person name="Chakraborty R."/>
        </authorList>
    </citation>
    <scope>NUCLEOTIDE SEQUENCE [LARGE SCALE GENOMIC DNA]</scope>
    <source>
        <strain evidence="9 10">EMC7</strain>
    </source>
</reference>
<keyword evidence="5" id="KW-0805">Transcription regulation</keyword>
<keyword evidence="3" id="KW-0678">Repressor</keyword>
<proteinExistence type="inferred from homology"/>
<organism evidence="9 10">
    <name type="scientific">Leclercia barmai</name>
    <dbReference type="NCBI Taxonomy" id="2785629"/>
    <lineage>
        <taxon>Bacteria</taxon>
        <taxon>Pseudomonadati</taxon>
        <taxon>Pseudomonadota</taxon>
        <taxon>Gammaproteobacteria</taxon>
        <taxon>Enterobacterales</taxon>
        <taxon>Enterobacteriaceae</taxon>
        <taxon>Leclercia</taxon>
    </lineage>
</organism>
<evidence type="ECO:0000256" key="7">
    <source>
        <dbReference type="ARBA" id="ARBA00029628"/>
    </source>
</evidence>
<dbReference type="Proteomes" id="UP000706580">
    <property type="component" value="Unassembled WGS sequence"/>
</dbReference>
<evidence type="ECO:0000256" key="8">
    <source>
        <dbReference type="ARBA" id="ARBA00033135"/>
    </source>
</evidence>
<keyword evidence="4" id="KW-1277">Toxin-antitoxin system</keyword>
<gene>
    <name evidence="9" type="ORF">ITX56_04485</name>
</gene>
<protein>
    <recommendedName>
        <fullName evidence="2">Toxin CcdB</fullName>
    </recommendedName>
    <alternativeName>
        <fullName evidence="8">Cytotoxic protein CcdB</fullName>
    </alternativeName>
    <alternativeName>
        <fullName evidence="7">Protein LetD</fullName>
    </alternativeName>
</protein>
<evidence type="ECO:0000256" key="1">
    <source>
        <dbReference type="ARBA" id="ARBA00005230"/>
    </source>
</evidence>
<evidence type="ECO:0000313" key="9">
    <source>
        <dbReference type="EMBL" id="MBZ0057078.1"/>
    </source>
</evidence>
<sequence>MCFQFDVYRNPSARTSELHPYLMVIQHDYYDDLSTRLILPLSYRNNLSGHINPASAVINIDFLTLFINTPGITSVEKKKLTSKYYVTNMQSARTRVVAAIDALITNT</sequence>
<comment type="similarity">
    <text evidence="1">Belongs to the CcdB toxin family.</text>
</comment>
<dbReference type="InterPro" id="IPR011067">
    <property type="entry name" value="Plasmid_toxin/cell-grow_inhib"/>
</dbReference>
<dbReference type="EMBL" id="JADMNK010000002">
    <property type="protein sequence ID" value="MBZ0057078.1"/>
    <property type="molecule type" value="Genomic_DNA"/>
</dbReference>
<dbReference type="RefSeq" id="WP_039028731.1">
    <property type="nucleotide sequence ID" value="NZ_JADMNK010000002.1"/>
</dbReference>
<evidence type="ECO:0000313" key="10">
    <source>
        <dbReference type="Proteomes" id="UP000706580"/>
    </source>
</evidence>
<dbReference type="InterPro" id="IPR002712">
    <property type="entry name" value="CcdB"/>
</dbReference>
<accession>A0ABS7RVU3</accession>
<dbReference type="Pfam" id="PF01845">
    <property type="entry name" value="CcdB"/>
    <property type="match status" value="1"/>
</dbReference>
<evidence type="ECO:0000256" key="5">
    <source>
        <dbReference type="ARBA" id="ARBA00023015"/>
    </source>
</evidence>
<name>A0ABS7RVU3_9ENTR</name>
<evidence type="ECO:0000256" key="6">
    <source>
        <dbReference type="ARBA" id="ARBA00023163"/>
    </source>
</evidence>
<evidence type="ECO:0000256" key="3">
    <source>
        <dbReference type="ARBA" id="ARBA00022491"/>
    </source>
</evidence>
<dbReference type="Gene3D" id="2.30.30.110">
    <property type="match status" value="1"/>
</dbReference>
<keyword evidence="10" id="KW-1185">Reference proteome</keyword>
<evidence type="ECO:0000256" key="4">
    <source>
        <dbReference type="ARBA" id="ARBA00022649"/>
    </source>
</evidence>
<evidence type="ECO:0000256" key="2">
    <source>
        <dbReference type="ARBA" id="ARBA00015075"/>
    </source>
</evidence>
<keyword evidence="6" id="KW-0804">Transcription</keyword>